<dbReference type="AlphaFoldDB" id="A0A6A5KRD9"/>
<evidence type="ECO:0000313" key="3">
    <source>
        <dbReference type="EMBL" id="KAF1838700.1"/>
    </source>
</evidence>
<accession>A0A6A5KRD9</accession>
<proteinExistence type="predicted"/>
<evidence type="ECO:0000256" key="1">
    <source>
        <dbReference type="SAM" id="MobiDB-lite"/>
    </source>
</evidence>
<sequence length="140" mass="15832">MSRDPRTGFQQSTPSKETYLARGRESPEANADDWSNAQSSTERRKIQNKLAQRRFREKIKDQREETEREVENQRKAGSSYASPEPESIDTSQTLSGLPWGGISMKHIVEKGKIKEQSSQQSSRENSVYESTSHVGAGNSR</sequence>
<dbReference type="InterPro" id="IPR052635">
    <property type="entry name" value="Sec_Metab_Biosynth_Reg"/>
</dbReference>
<dbReference type="PROSITE" id="PS00036">
    <property type="entry name" value="BZIP_BASIC"/>
    <property type="match status" value="1"/>
</dbReference>
<feature type="compositionally biased region" description="Polar residues" evidence="1">
    <location>
        <begin position="123"/>
        <end position="140"/>
    </location>
</feature>
<keyword evidence="4" id="KW-1185">Reference proteome</keyword>
<evidence type="ECO:0000259" key="2">
    <source>
        <dbReference type="PROSITE" id="PS00036"/>
    </source>
</evidence>
<evidence type="ECO:0000313" key="4">
    <source>
        <dbReference type="Proteomes" id="UP000800040"/>
    </source>
</evidence>
<dbReference type="PANTHER" id="PTHR39607:SF2">
    <property type="entry name" value="BZIP DOMAIN-CONTAINING PROTEIN"/>
    <property type="match status" value="1"/>
</dbReference>
<dbReference type="EMBL" id="ML975250">
    <property type="protein sequence ID" value="KAF1838700.1"/>
    <property type="molecule type" value="Genomic_DNA"/>
</dbReference>
<dbReference type="Proteomes" id="UP000800040">
    <property type="component" value="Unassembled WGS sequence"/>
</dbReference>
<name>A0A6A5KRD9_9PLEO</name>
<feature type="domain" description="BZIP" evidence="2">
    <location>
        <begin position="43"/>
        <end position="58"/>
    </location>
</feature>
<dbReference type="PANTHER" id="PTHR39607">
    <property type="entry name" value="XANTHOCILLIN BIOSYNTHESIS CLUSTER TRANSCRIPTION FACTOR XANC-RELATED"/>
    <property type="match status" value="1"/>
</dbReference>
<feature type="region of interest" description="Disordered" evidence="1">
    <location>
        <begin position="1"/>
        <end position="140"/>
    </location>
</feature>
<protein>
    <recommendedName>
        <fullName evidence="2">BZIP domain-containing protein</fullName>
    </recommendedName>
</protein>
<dbReference type="InterPro" id="IPR004827">
    <property type="entry name" value="bZIP"/>
</dbReference>
<dbReference type="GO" id="GO:0003700">
    <property type="term" value="F:DNA-binding transcription factor activity"/>
    <property type="evidence" value="ECO:0007669"/>
    <property type="project" value="InterPro"/>
</dbReference>
<dbReference type="OrthoDB" id="5387389at2759"/>
<feature type="compositionally biased region" description="Basic and acidic residues" evidence="1">
    <location>
        <begin position="106"/>
        <end position="115"/>
    </location>
</feature>
<organism evidence="3 4">
    <name type="scientific">Decorospora gaudefroyi</name>
    <dbReference type="NCBI Taxonomy" id="184978"/>
    <lineage>
        <taxon>Eukaryota</taxon>
        <taxon>Fungi</taxon>
        <taxon>Dikarya</taxon>
        <taxon>Ascomycota</taxon>
        <taxon>Pezizomycotina</taxon>
        <taxon>Dothideomycetes</taxon>
        <taxon>Pleosporomycetidae</taxon>
        <taxon>Pleosporales</taxon>
        <taxon>Pleosporineae</taxon>
        <taxon>Pleosporaceae</taxon>
        <taxon>Decorospora</taxon>
    </lineage>
</organism>
<gene>
    <name evidence="3" type="ORF">BDW02DRAFT_488596</name>
</gene>
<dbReference type="InterPro" id="IPR046347">
    <property type="entry name" value="bZIP_sf"/>
</dbReference>
<reference evidence="3" key="1">
    <citation type="submission" date="2020-01" db="EMBL/GenBank/DDBJ databases">
        <authorList>
            <consortium name="DOE Joint Genome Institute"/>
            <person name="Haridas S."/>
            <person name="Albert R."/>
            <person name="Binder M."/>
            <person name="Bloem J."/>
            <person name="Labutti K."/>
            <person name="Salamov A."/>
            <person name="Andreopoulos B."/>
            <person name="Baker S.E."/>
            <person name="Barry K."/>
            <person name="Bills G."/>
            <person name="Bluhm B.H."/>
            <person name="Cannon C."/>
            <person name="Castanera R."/>
            <person name="Culley D.E."/>
            <person name="Daum C."/>
            <person name="Ezra D."/>
            <person name="Gonzalez J.B."/>
            <person name="Henrissat B."/>
            <person name="Kuo A."/>
            <person name="Liang C."/>
            <person name="Lipzen A."/>
            <person name="Lutzoni F."/>
            <person name="Magnuson J."/>
            <person name="Mondo S."/>
            <person name="Nolan M."/>
            <person name="Ohm R."/>
            <person name="Pangilinan J."/>
            <person name="Park H.-J."/>
            <person name="Ramirez L."/>
            <person name="Alfaro M."/>
            <person name="Sun H."/>
            <person name="Tritt A."/>
            <person name="Yoshinaga Y."/>
            <person name="Zwiers L.-H."/>
            <person name="Turgeon B.G."/>
            <person name="Goodwin S.B."/>
            <person name="Spatafora J.W."/>
            <person name="Crous P.W."/>
            <person name="Grigoriev I.V."/>
        </authorList>
    </citation>
    <scope>NUCLEOTIDE SEQUENCE</scope>
    <source>
        <strain evidence="3">P77</strain>
    </source>
</reference>
<feature type="compositionally biased region" description="Basic and acidic residues" evidence="1">
    <location>
        <begin position="58"/>
        <end position="74"/>
    </location>
</feature>
<dbReference type="SUPFAM" id="SSF57959">
    <property type="entry name" value="Leucine zipper domain"/>
    <property type="match status" value="1"/>
</dbReference>